<dbReference type="EMBL" id="AYGX02000164">
    <property type="protein sequence ID" value="KRO24104.1"/>
    <property type="molecule type" value="Genomic_DNA"/>
</dbReference>
<dbReference type="GO" id="GO:0000166">
    <property type="term" value="F:nucleotide binding"/>
    <property type="evidence" value="ECO:0007669"/>
    <property type="project" value="InterPro"/>
</dbReference>
<dbReference type="InterPro" id="IPR055170">
    <property type="entry name" value="GFO_IDH_MocA-like_dom"/>
</dbReference>
<dbReference type="Gene3D" id="3.30.360.10">
    <property type="entry name" value="Dihydrodipicolinate Reductase, domain 2"/>
    <property type="match status" value="1"/>
</dbReference>
<dbReference type="SUPFAM" id="SSF55347">
    <property type="entry name" value="Glyceraldehyde-3-phosphate dehydrogenase-like, C-terminal domain"/>
    <property type="match status" value="1"/>
</dbReference>
<evidence type="ECO:0000313" key="4">
    <source>
        <dbReference type="Proteomes" id="UP000050920"/>
    </source>
</evidence>
<keyword evidence="4" id="KW-1185">Reference proteome</keyword>
<dbReference type="PANTHER" id="PTHR43054">
    <property type="match status" value="1"/>
</dbReference>
<evidence type="ECO:0000313" key="3">
    <source>
        <dbReference type="EMBL" id="KRO24104.1"/>
    </source>
</evidence>
<dbReference type="InterPro" id="IPR000683">
    <property type="entry name" value="Gfo/Idh/MocA-like_OxRdtase_N"/>
</dbReference>
<comment type="caution">
    <text evidence="3">The sequence shown here is derived from an EMBL/GenBank/DDBJ whole genome shotgun (WGS) entry which is preliminary data.</text>
</comment>
<dbReference type="Gene3D" id="3.40.50.720">
    <property type="entry name" value="NAD(P)-binding Rossmann-like Domain"/>
    <property type="match status" value="1"/>
</dbReference>
<dbReference type="Pfam" id="PF22725">
    <property type="entry name" value="GFO_IDH_MocA_C3"/>
    <property type="match status" value="1"/>
</dbReference>
<proteinExistence type="predicted"/>
<dbReference type="AlphaFoldDB" id="A0A0R2NE51"/>
<dbReference type="PANTHER" id="PTHR43054:SF1">
    <property type="entry name" value="SCYLLO-INOSITOL 2-DEHYDROGENASE (NADP(+)) IOLU"/>
    <property type="match status" value="1"/>
</dbReference>
<evidence type="ECO:0000259" key="1">
    <source>
        <dbReference type="Pfam" id="PF01408"/>
    </source>
</evidence>
<dbReference type="Pfam" id="PF01408">
    <property type="entry name" value="GFO_IDH_MocA"/>
    <property type="match status" value="1"/>
</dbReference>
<dbReference type="RefSeq" id="WP_024624789.1">
    <property type="nucleotide sequence ID" value="NZ_AYGX02000164.1"/>
</dbReference>
<gene>
    <name evidence="3" type="ORF">DY78_GL001685</name>
</gene>
<accession>A0A0R2NE51</accession>
<feature type="domain" description="GFO/IDH/MocA-like oxidoreductase" evidence="2">
    <location>
        <begin position="140"/>
        <end position="247"/>
    </location>
</feature>
<dbReference type="Proteomes" id="UP000050920">
    <property type="component" value="Unassembled WGS sequence"/>
</dbReference>
<name>A0A0R2NE51_9LACO</name>
<feature type="domain" description="Gfo/Idh/MocA-like oxidoreductase N-terminal" evidence="1">
    <location>
        <begin position="2"/>
        <end position="119"/>
    </location>
</feature>
<dbReference type="SUPFAM" id="SSF51735">
    <property type="entry name" value="NAD(P)-binding Rossmann-fold domains"/>
    <property type="match status" value="1"/>
</dbReference>
<protein>
    <submittedName>
        <fullName evidence="3">Oxidoreductase</fullName>
    </submittedName>
</protein>
<evidence type="ECO:0000259" key="2">
    <source>
        <dbReference type="Pfam" id="PF22725"/>
    </source>
</evidence>
<dbReference type="InterPro" id="IPR036291">
    <property type="entry name" value="NAD(P)-bd_dom_sf"/>
</dbReference>
<sequence>MRLGILGTGKIVQDFLPMVGDIPAIQLAGILSTPHSVAKAATLQKTYQIETVYTDYAALLASPTIDTVYVALPNSLHYEFSKQALLAGKNVICEKPFTLNSAQLAELSELALKHDLVLIEAITNQYLPNYQGIKADLASLGALKVVSCNYSQYSSRYDQFKAGKVLPAFNPKLGGGALMDLNIYNIHFVIGLLGAPTAVHYAANVERDIDTSGVLTLTYPETQVVCIGAKDCAAPIQSTIQGNQGAIVVSGPTNTVDGYTRLANDGTTEDVNVNRHPHRMFAEFAAFEQVIADHDMAFVRQQLEHSKLVMAVIDQALASAQLKLG</sequence>
<organism evidence="3 4">
    <name type="scientific">Lactiplantibacillus fabifermentans DSM 21115</name>
    <dbReference type="NCBI Taxonomy" id="1413187"/>
    <lineage>
        <taxon>Bacteria</taxon>
        <taxon>Bacillati</taxon>
        <taxon>Bacillota</taxon>
        <taxon>Bacilli</taxon>
        <taxon>Lactobacillales</taxon>
        <taxon>Lactobacillaceae</taxon>
        <taxon>Lactiplantibacillus</taxon>
    </lineage>
</organism>
<reference evidence="3 4" key="1">
    <citation type="journal article" date="2015" name="Genome Announc.">
        <title>Expanding the biotechnology potential of lactobacilli through comparative genomics of 213 strains and associated genera.</title>
        <authorList>
            <person name="Sun Z."/>
            <person name="Harris H.M."/>
            <person name="McCann A."/>
            <person name="Guo C."/>
            <person name="Argimon S."/>
            <person name="Zhang W."/>
            <person name="Yang X."/>
            <person name="Jeffery I.B."/>
            <person name="Cooney J.C."/>
            <person name="Kagawa T.F."/>
            <person name="Liu W."/>
            <person name="Song Y."/>
            <person name="Salvetti E."/>
            <person name="Wrobel A."/>
            <person name="Rasinkangas P."/>
            <person name="Parkhill J."/>
            <person name="Rea M.C."/>
            <person name="O'Sullivan O."/>
            <person name="Ritari J."/>
            <person name="Douillard F.P."/>
            <person name="Paul Ross R."/>
            <person name="Yang R."/>
            <person name="Briner A.E."/>
            <person name="Felis G.E."/>
            <person name="de Vos W.M."/>
            <person name="Barrangou R."/>
            <person name="Klaenhammer T.R."/>
            <person name="Caufield P.W."/>
            <person name="Cui Y."/>
            <person name="Zhang H."/>
            <person name="O'Toole P.W."/>
        </authorList>
    </citation>
    <scope>NUCLEOTIDE SEQUENCE [LARGE SCALE GENOMIC DNA]</scope>
    <source>
        <strain evidence="3 4">DSM 21115</strain>
    </source>
</reference>